<dbReference type="Proteomes" id="UP001365128">
    <property type="component" value="Unassembled WGS sequence"/>
</dbReference>
<organism evidence="2 3">
    <name type="scientific">Phyllosticta citricarpa</name>
    <dbReference type="NCBI Taxonomy" id="55181"/>
    <lineage>
        <taxon>Eukaryota</taxon>
        <taxon>Fungi</taxon>
        <taxon>Dikarya</taxon>
        <taxon>Ascomycota</taxon>
        <taxon>Pezizomycotina</taxon>
        <taxon>Dothideomycetes</taxon>
        <taxon>Dothideomycetes incertae sedis</taxon>
        <taxon>Botryosphaeriales</taxon>
        <taxon>Phyllostictaceae</taxon>
        <taxon>Phyllosticta</taxon>
    </lineage>
</organism>
<comment type="caution">
    <text evidence="2">The sequence shown here is derived from an EMBL/GenBank/DDBJ whole genome shotgun (WGS) entry which is preliminary data.</text>
</comment>
<protein>
    <submittedName>
        <fullName evidence="2">Uncharacterized protein</fullName>
    </submittedName>
</protein>
<dbReference type="EMBL" id="JBBPDW010000065">
    <property type="protein sequence ID" value="KAK7530098.1"/>
    <property type="molecule type" value="Genomic_DNA"/>
</dbReference>
<sequence length="295" mass="31164">MGLLRSLPGCMAGLTGRGRGAREWVGRRQQTDPGPGDGSARGPSCRTRALAVCGEVVGCLGGPDGSRSNAVGWMEAEVLMVSRSSGSLLHGSGADQVPGLRRLHVTRPIPAAQPMSYRFDTFGVPKVHVAGESGPSGGAAPHFFSLASTRHAWSLGFVSDPLVLYHLARGQVRDPDCAAADWPACLISPPQGTAFGQMWRGLSALRKARPSSVHTSVCECVGPGYSPAARNPSNISQYLSLLPVSFVSPSLSAAIFKATNSMVQEARQARRLPTPRRHDFKPMSRVLGTFKPAQG</sequence>
<name>A0ABR1L4D2_9PEZI</name>
<accession>A0ABR1L4D2</accession>
<feature type="region of interest" description="Disordered" evidence="1">
    <location>
        <begin position="18"/>
        <end position="43"/>
    </location>
</feature>
<evidence type="ECO:0000313" key="2">
    <source>
        <dbReference type="EMBL" id="KAK7530098.1"/>
    </source>
</evidence>
<keyword evidence="3" id="KW-1185">Reference proteome</keyword>
<evidence type="ECO:0000313" key="3">
    <source>
        <dbReference type="Proteomes" id="UP001365128"/>
    </source>
</evidence>
<feature type="compositionally biased region" description="Basic and acidic residues" evidence="1">
    <location>
        <begin position="20"/>
        <end position="30"/>
    </location>
</feature>
<gene>
    <name evidence="2" type="ORF">IWX46DRAFT_585580</name>
</gene>
<evidence type="ECO:0000256" key="1">
    <source>
        <dbReference type="SAM" id="MobiDB-lite"/>
    </source>
</evidence>
<reference evidence="2 3" key="1">
    <citation type="submission" date="2024-04" db="EMBL/GenBank/DDBJ databases">
        <title>Phyllosticta paracitricarpa is synonymous to the EU quarantine fungus P. citricarpa based on phylogenomic analyses.</title>
        <authorList>
            <consortium name="Lawrence Berkeley National Laboratory"/>
            <person name="Van Ingen-Buijs V.A."/>
            <person name="Van Westerhoven A.C."/>
            <person name="Haridas S."/>
            <person name="Skiadas P."/>
            <person name="Martin F."/>
            <person name="Groenewald J.Z."/>
            <person name="Crous P.W."/>
            <person name="Seidl M.F."/>
        </authorList>
    </citation>
    <scope>NUCLEOTIDE SEQUENCE [LARGE SCALE GENOMIC DNA]</scope>
    <source>
        <strain evidence="2 3">CBS 122670</strain>
    </source>
</reference>
<proteinExistence type="predicted"/>